<accession>A0A8S5PXJ2</accession>
<sequence>MNLLLFFDNRIEKRRRKQGPGSSRFPALFL</sequence>
<name>A0A8S5PXJ2_9CAUD</name>
<protein>
    <submittedName>
        <fullName evidence="1">Uncharacterized protein</fullName>
    </submittedName>
</protein>
<organism evidence="1">
    <name type="scientific">Podoviridae sp. ctIlO27</name>
    <dbReference type="NCBI Taxonomy" id="2825238"/>
    <lineage>
        <taxon>Viruses</taxon>
        <taxon>Duplodnaviria</taxon>
        <taxon>Heunggongvirae</taxon>
        <taxon>Uroviricota</taxon>
        <taxon>Caudoviricetes</taxon>
    </lineage>
</organism>
<evidence type="ECO:0000313" key="1">
    <source>
        <dbReference type="EMBL" id="DAE11758.1"/>
    </source>
</evidence>
<reference evidence="1" key="1">
    <citation type="journal article" date="2021" name="Proc. Natl. Acad. Sci. U.S.A.">
        <title>A Catalog of Tens of Thousands of Viruses from Human Metagenomes Reveals Hidden Associations with Chronic Diseases.</title>
        <authorList>
            <person name="Tisza M.J."/>
            <person name="Buck C.B."/>
        </authorList>
    </citation>
    <scope>NUCLEOTIDE SEQUENCE</scope>
    <source>
        <strain evidence="1">CtIlO27</strain>
    </source>
</reference>
<dbReference type="EMBL" id="BK015536">
    <property type="protein sequence ID" value="DAE11758.1"/>
    <property type="molecule type" value="Genomic_DNA"/>
</dbReference>
<proteinExistence type="predicted"/>